<evidence type="ECO:0000256" key="1">
    <source>
        <dbReference type="SAM" id="Phobius"/>
    </source>
</evidence>
<protein>
    <submittedName>
        <fullName evidence="2">Uncharacterized protein</fullName>
    </submittedName>
</protein>
<sequence length="63" mass="7505">MGLITDLFFAIGSLFKWMFETLLLPIGYWAGWFFTIVGISLIIWWLYRLTQFGSENEKDYTGW</sequence>
<gene>
    <name evidence="2" type="ORF">IM532_09635</name>
</gene>
<evidence type="ECO:0000313" key="2">
    <source>
        <dbReference type="EMBL" id="MBF0597705.1"/>
    </source>
</evidence>
<keyword evidence="1" id="KW-0472">Membrane</keyword>
<dbReference type="RefSeq" id="WP_194183253.1">
    <property type="nucleotide sequence ID" value="NZ_JADGIK010000006.1"/>
</dbReference>
<accession>A0A8J7FQU4</accession>
<reference evidence="2" key="1">
    <citation type="submission" date="2020-10" db="EMBL/GenBank/DDBJ databases">
        <authorList>
            <person name="Lu T."/>
            <person name="Wang Q."/>
            <person name="Han X."/>
        </authorList>
    </citation>
    <scope>NUCLEOTIDE SEQUENCE</scope>
    <source>
        <strain evidence="2">WQ 117</strain>
    </source>
</reference>
<feature type="transmembrane region" description="Helical" evidence="1">
    <location>
        <begin position="26"/>
        <end position="47"/>
    </location>
</feature>
<dbReference type="Proteomes" id="UP000608754">
    <property type="component" value="Unassembled WGS sequence"/>
</dbReference>
<dbReference type="AlphaFoldDB" id="A0A8J7FQU4"/>
<dbReference type="EMBL" id="JADGIK010000006">
    <property type="protein sequence ID" value="MBF0597705.1"/>
    <property type="molecule type" value="Genomic_DNA"/>
</dbReference>
<proteinExistence type="predicted"/>
<evidence type="ECO:0000313" key="3">
    <source>
        <dbReference type="Proteomes" id="UP000608754"/>
    </source>
</evidence>
<name>A0A8J7FQU4_9FLAO</name>
<keyword evidence="1" id="KW-1133">Transmembrane helix</keyword>
<keyword evidence="1" id="KW-0812">Transmembrane</keyword>
<keyword evidence="3" id="KW-1185">Reference proteome</keyword>
<comment type="caution">
    <text evidence="2">The sequence shown here is derived from an EMBL/GenBank/DDBJ whole genome shotgun (WGS) entry which is preliminary data.</text>
</comment>
<organism evidence="2 3">
    <name type="scientific">Faecalibacter rhinopitheci</name>
    <dbReference type="NCBI Taxonomy" id="2779678"/>
    <lineage>
        <taxon>Bacteria</taxon>
        <taxon>Pseudomonadati</taxon>
        <taxon>Bacteroidota</taxon>
        <taxon>Flavobacteriia</taxon>
        <taxon>Flavobacteriales</taxon>
        <taxon>Weeksellaceae</taxon>
        <taxon>Faecalibacter</taxon>
    </lineage>
</organism>